<organism evidence="1 2">
    <name type="scientific">Cytospora leucostoma</name>
    <dbReference type="NCBI Taxonomy" id="1230097"/>
    <lineage>
        <taxon>Eukaryota</taxon>
        <taxon>Fungi</taxon>
        <taxon>Dikarya</taxon>
        <taxon>Ascomycota</taxon>
        <taxon>Pezizomycotina</taxon>
        <taxon>Sordariomycetes</taxon>
        <taxon>Sordariomycetidae</taxon>
        <taxon>Diaporthales</taxon>
        <taxon>Cytosporaceae</taxon>
        <taxon>Cytospora</taxon>
    </lineage>
</organism>
<comment type="caution">
    <text evidence="1">The sequence shown here is derived from an EMBL/GenBank/DDBJ whole genome shotgun (WGS) entry which is preliminary data.</text>
</comment>
<dbReference type="InParanoid" id="A0A423XK43"/>
<dbReference type="Proteomes" id="UP000285146">
    <property type="component" value="Unassembled WGS sequence"/>
</dbReference>
<proteinExistence type="predicted"/>
<gene>
    <name evidence="1" type="ORF">VPNG_01569</name>
</gene>
<protein>
    <submittedName>
        <fullName evidence="1">Uncharacterized protein</fullName>
    </submittedName>
</protein>
<accession>A0A423XK43</accession>
<keyword evidence="2" id="KW-1185">Reference proteome</keyword>
<name>A0A423XK43_9PEZI</name>
<sequence length="99" mass="10913">MSPLVRRCASLSLPQPGDVLIITWNWAGILLSGPRAPAVLKPAGGDQGDQGEKGEGVPMEVLEAMVEAMVKERVEREIAAREAVRPRLRRERPSWMDPE</sequence>
<evidence type="ECO:0000313" key="1">
    <source>
        <dbReference type="EMBL" id="ROW16810.1"/>
    </source>
</evidence>
<reference evidence="1 2" key="1">
    <citation type="submission" date="2015-09" db="EMBL/GenBank/DDBJ databases">
        <title>Host preference determinants of Valsa canker pathogens revealed by comparative genomics.</title>
        <authorList>
            <person name="Yin Z."/>
            <person name="Huang L."/>
        </authorList>
    </citation>
    <scope>NUCLEOTIDE SEQUENCE [LARGE SCALE GENOMIC DNA]</scope>
    <source>
        <strain evidence="1 2">SXYLt</strain>
    </source>
</reference>
<dbReference type="EMBL" id="LKEB01000004">
    <property type="protein sequence ID" value="ROW16810.1"/>
    <property type="molecule type" value="Genomic_DNA"/>
</dbReference>
<evidence type="ECO:0000313" key="2">
    <source>
        <dbReference type="Proteomes" id="UP000285146"/>
    </source>
</evidence>
<dbReference type="AlphaFoldDB" id="A0A423XK43"/>